<feature type="transmembrane region" description="Helical" evidence="6">
    <location>
        <begin position="384"/>
        <end position="406"/>
    </location>
</feature>
<evidence type="ECO:0000313" key="10">
    <source>
        <dbReference type="Proteomes" id="UP000636709"/>
    </source>
</evidence>
<evidence type="ECO:0000256" key="6">
    <source>
        <dbReference type="SAM" id="Phobius"/>
    </source>
</evidence>
<comment type="caution">
    <text evidence="9">The sequence shown here is derived from an EMBL/GenBank/DDBJ whole genome shotgun (WGS) entry which is preliminary data.</text>
</comment>
<feature type="transmembrane region" description="Helical" evidence="6">
    <location>
        <begin position="340"/>
        <end position="364"/>
    </location>
</feature>
<evidence type="ECO:0000256" key="2">
    <source>
        <dbReference type="ARBA" id="ARBA00022692"/>
    </source>
</evidence>
<accession>A0A835E7I5</accession>
<evidence type="ECO:0008006" key="11">
    <source>
        <dbReference type="Google" id="ProtNLM"/>
    </source>
</evidence>
<reference evidence="9" key="1">
    <citation type="submission" date="2020-07" db="EMBL/GenBank/DDBJ databases">
        <title>Genome sequence and genetic diversity analysis of an under-domesticated orphan crop, white fonio (Digitaria exilis).</title>
        <authorList>
            <person name="Bennetzen J.L."/>
            <person name="Chen S."/>
            <person name="Ma X."/>
            <person name="Wang X."/>
            <person name="Yssel A.E.J."/>
            <person name="Chaluvadi S.R."/>
            <person name="Johnson M."/>
            <person name="Gangashetty P."/>
            <person name="Hamidou F."/>
            <person name="Sanogo M.D."/>
            <person name="Zwaenepoel A."/>
            <person name="Wallace J."/>
            <person name="Van De Peer Y."/>
            <person name="Van Deynze A."/>
        </authorList>
    </citation>
    <scope>NUCLEOTIDE SEQUENCE</scope>
    <source>
        <tissue evidence="9">Leaves</tissue>
    </source>
</reference>
<feature type="transmembrane region" description="Helical" evidence="6">
    <location>
        <begin position="149"/>
        <end position="172"/>
    </location>
</feature>
<feature type="region of interest" description="Disordered" evidence="5">
    <location>
        <begin position="689"/>
        <end position="710"/>
    </location>
</feature>
<evidence type="ECO:0000259" key="8">
    <source>
        <dbReference type="Pfam" id="PF23262"/>
    </source>
</evidence>
<feature type="transmembrane region" description="Helical" evidence="6">
    <location>
        <begin position="224"/>
        <end position="241"/>
    </location>
</feature>
<keyword evidence="4 6" id="KW-0472">Membrane</keyword>
<proteinExistence type="predicted"/>
<feature type="transmembrane region" description="Helical" evidence="6">
    <location>
        <begin position="20"/>
        <end position="41"/>
    </location>
</feature>
<dbReference type="InterPro" id="IPR036259">
    <property type="entry name" value="MFS_trans_sf"/>
</dbReference>
<feature type="compositionally biased region" description="Basic and acidic residues" evidence="5">
    <location>
        <begin position="689"/>
        <end position="707"/>
    </location>
</feature>
<evidence type="ECO:0000259" key="7">
    <source>
        <dbReference type="Pfam" id="PF06813"/>
    </source>
</evidence>
<feature type="domain" description="NFD4 C-terminal" evidence="8">
    <location>
        <begin position="350"/>
        <end position="560"/>
    </location>
</feature>
<feature type="transmembrane region" description="Helical" evidence="6">
    <location>
        <begin position="253"/>
        <end position="271"/>
    </location>
</feature>
<dbReference type="PANTHER" id="PTHR21576">
    <property type="entry name" value="UNCHARACTERIZED NODULIN-LIKE PROTEIN"/>
    <property type="match status" value="1"/>
</dbReference>
<evidence type="ECO:0000256" key="1">
    <source>
        <dbReference type="ARBA" id="ARBA00004141"/>
    </source>
</evidence>
<dbReference type="SUPFAM" id="SSF103473">
    <property type="entry name" value="MFS general substrate transporter"/>
    <property type="match status" value="1"/>
</dbReference>
<organism evidence="9 10">
    <name type="scientific">Digitaria exilis</name>
    <dbReference type="NCBI Taxonomy" id="1010633"/>
    <lineage>
        <taxon>Eukaryota</taxon>
        <taxon>Viridiplantae</taxon>
        <taxon>Streptophyta</taxon>
        <taxon>Embryophyta</taxon>
        <taxon>Tracheophyta</taxon>
        <taxon>Spermatophyta</taxon>
        <taxon>Magnoliopsida</taxon>
        <taxon>Liliopsida</taxon>
        <taxon>Poales</taxon>
        <taxon>Poaceae</taxon>
        <taxon>PACMAD clade</taxon>
        <taxon>Panicoideae</taxon>
        <taxon>Panicodae</taxon>
        <taxon>Paniceae</taxon>
        <taxon>Anthephorinae</taxon>
        <taxon>Digitaria</taxon>
    </lineage>
</organism>
<gene>
    <name evidence="9" type="ORF">HU200_053838</name>
</gene>
<feature type="transmembrane region" description="Helical" evidence="6">
    <location>
        <begin position="443"/>
        <end position="465"/>
    </location>
</feature>
<dbReference type="InterPro" id="IPR010658">
    <property type="entry name" value="Nodulin-like"/>
</dbReference>
<protein>
    <recommendedName>
        <fullName evidence="11">Nodulin-like domain-containing protein</fullName>
    </recommendedName>
</protein>
<dbReference type="PANTHER" id="PTHR21576:SF108">
    <property type="entry name" value="FAMILY PROTEIN, PUTATIVE, EXPRESSED-RELATED"/>
    <property type="match status" value="1"/>
</dbReference>
<dbReference type="InterPro" id="IPR056555">
    <property type="entry name" value="NFD4_C"/>
</dbReference>
<evidence type="ECO:0000313" key="9">
    <source>
        <dbReference type="EMBL" id="KAF8666123.1"/>
    </source>
</evidence>
<sequence length="749" mass="81070">MAPTASGVAFMVSQLRGRWFMLYGSFLIMSAAGATSIFAVYSKDIKARLGYTQEELNTVGFFMDLGANVGVHAGLIAEVAPPWLVLSISAIMNLGGYLMLYLSVAGRVGSTTPLWLACLYIFVGANSQTFSHTCALVSSVRSFPGSRGAMLGLLKGFLGLSGAIFTQLYLAFYGGRIGADTRSLILLIGWLPAIVSVAFLGTIRVTPATKQASTACREFRAVRCLLYLSLVLAAYLMVAIILQKRFSFNSTEYGVSTGIILTMLLVPLAIVQREEAAVALIHETSDMALAEASVVDVATEPTPQPEASTSTAMKNPANTMVRTLRSLRPRPPPRGQDHTILQALVSVDMLLLLTASAVGVGGMLTAVYNIGQIGESLGYPQRNIATLVSLVSIWSYLGRVTSGFGLDTALVRHNLSTPLLMFVVLLLAVPGHLLVAFGMPGSLYPASMVIGFCYGATQPLVLAIISELFGLKYYSTLSNFGPTVCPLGTYILNVRVAGRMYDLEAARQSGAGGGHAMEGMIATCIGVRCYRDSFLIIAVATAVAAAVIVTLAWRTWEFYAAQEDMKEQSGDGRQGIPRHRAHVVVPDRCVNNPPLPTKMGELFLNTLPPPPPRSRKALLDLFNDEVDLLQLSSFWPPLLRLPITTPQAKPCCSCCCCCYRRPPPRLAAGPSVPPRHVNVPFCDDNRERKSKGFERAGRSGDDRDDGRSTAGMDLYSFRKHEYYGDNMDDYGGGQNHRCEQVDDMRHLLE</sequence>
<dbReference type="GO" id="GO:0016020">
    <property type="term" value="C:membrane"/>
    <property type="evidence" value="ECO:0007669"/>
    <property type="project" value="UniProtKB-SubCell"/>
</dbReference>
<keyword evidence="2 6" id="KW-0812">Transmembrane</keyword>
<feature type="domain" description="Nodulin-like" evidence="7">
    <location>
        <begin position="18"/>
        <end position="271"/>
    </location>
</feature>
<keyword evidence="3 6" id="KW-1133">Transmembrane helix</keyword>
<dbReference type="Proteomes" id="UP000636709">
    <property type="component" value="Unassembled WGS sequence"/>
</dbReference>
<dbReference type="OrthoDB" id="410267at2759"/>
<keyword evidence="10" id="KW-1185">Reference proteome</keyword>
<dbReference type="EMBL" id="JACEFO010002316">
    <property type="protein sequence ID" value="KAF8666123.1"/>
    <property type="molecule type" value="Genomic_DNA"/>
</dbReference>
<dbReference type="AlphaFoldDB" id="A0A835E7I5"/>
<name>A0A835E7I5_9POAL</name>
<feature type="transmembrane region" description="Helical" evidence="6">
    <location>
        <begin position="184"/>
        <end position="203"/>
    </location>
</feature>
<dbReference type="Pfam" id="PF23262">
    <property type="entry name" value="NFD4_C"/>
    <property type="match status" value="1"/>
</dbReference>
<feature type="transmembrane region" description="Helical" evidence="6">
    <location>
        <begin position="83"/>
        <end position="102"/>
    </location>
</feature>
<evidence type="ECO:0000256" key="4">
    <source>
        <dbReference type="ARBA" id="ARBA00023136"/>
    </source>
</evidence>
<evidence type="ECO:0000256" key="3">
    <source>
        <dbReference type="ARBA" id="ARBA00022989"/>
    </source>
</evidence>
<evidence type="ECO:0000256" key="5">
    <source>
        <dbReference type="SAM" id="MobiDB-lite"/>
    </source>
</evidence>
<dbReference type="Pfam" id="PF06813">
    <property type="entry name" value="Nodulin-like"/>
    <property type="match status" value="1"/>
</dbReference>
<comment type="subcellular location">
    <subcellularLocation>
        <location evidence="1">Membrane</location>
        <topology evidence="1">Multi-pass membrane protein</topology>
    </subcellularLocation>
</comment>
<feature type="transmembrane region" description="Helical" evidence="6">
    <location>
        <begin position="114"/>
        <end position="137"/>
    </location>
</feature>
<feature type="transmembrane region" description="Helical" evidence="6">
    <location>
        <begin position="418"/>
        <end position="437"/>
    </location>
</feature>
<feature type="transmembrane region" description="Helical" evidence="6">
    <location>
        <begin position="534"/>
        <end position="556"/>
    </location>
</feature>